<dbReference type="EMBL" id="LVYI01000009">
    <property type="protein sequence ID" value="OAP56120.1"/>
    <property type="molecule type" value="Genomic_DNA"/>
</dbReference>
<dbReference type="Proteomes" id="UP000078343">
    <property type="component" value="Unassembled WGS sequence"/>
</dbReference>
<protein>
    <recommendedName>
        <fullName evidence="2">Amidohydrolase-related domain-containing protein</fullName>
    </recommendedName>
</protein>
<accession>A0A178Z8L2</accession>
<evidence type="ECO:0000313" key="4">
    <source>
        <dbReference type="Proteomes" id="UP000078343"/>
    </source>
</evidence>
<dbReference type="Gene3D" id="3.20.20.140">
    <property type="entry name" value="Metal-dependent hydrolases"/>
    <property type="match status" value="1"/>
</dbReference>
<organism evidence="3 4">
    <name type="scientific">Fonsecaea erecta</name>
    <dbReference type="NCBI Taxonomy" id="1367422"/>
    <lineage>
        <taxon>Eukaryota</taxon>
        <taxon>Fungi</taxon>
        <taxon>Dikarya</taxon>
        <taxon>Ascomycota</taxon>
        <taxon>Pezizomycotina</taxon>
        <taxon>Eurotiomycetes</taxon>
        <taxon>Chaetothyriomycetidae</taxon>
        <taxon>Chaetothyriales</taxon>
        <taxon>Herpotrichiellaceae</taxon>
        <taxon>Fonsecaea</taxon>
    </lineage>
</organism>
<dbReference type="PANTHER" id="PTHR35563">
    <property type="entry name" value="BARREL METAL-DEPENDENT HYDROLASE, PUTATIVE (AFU_ORTHOLOGUE AFUA_1G16240)-RELATED"/>
    <property type="match status" value="1"/>
</dbReference>
<dbReference type="PANTHER" id="PTHR35563:SF2">
    <property type="entry name" value="BARREL METAL-DEPENDENT HYDROLASE, PUTATIVE (AFU_ORTHOLOGUE AFUA_1G16240)-RELATED"/>
    <property type="match status" value="1"/>
</dbReference>
<dbReference type="GeneID" id="30013467"/>
<feature type="chain" id="PRO_5008098353" description="Amidohydrolase-related domain-containing protein" evidence="1">
    <location>
        <begin position="20"/>
        <end position="318"/>
    </location>
</feature>
<evidence type="ECO:0000313" key="3">
    <source>
        <dbReference type="EMBL" id="OAP56120.1"/>
    </source>
</evidence>
<comment type="caution">
    <text evidence="3">The sequence shown here is derived from an EMBL/GenBank/DDBJ whole genome shotgun (WGS) entry which is preliminary data.</text>
</comment>
<dbReference type="SUPFAM" id="SSF51556">
    <property type="entry name" value="Metallo-dependent hydrolases"/>
    <property type="match status" value="1"/>
</dbReference>
<evidence type="ECO:0000256" key="1">
    <source>
        <dbReference type="SAM" id="SignalP"/>
    </source>
</evidence>
<name>A0A178Z8L2_9EURO</name>
<sequence length="318" mass="35722">MRVLFCLTAAWTMFQLNSATLPAHSWDSHIHIIDPDRFPLDPAREYTPKPATAANATTFQKKVGQSHFVIVLPSFYGCNNSVLLDALNHFNGTARGVAVVDPHTVSNETLATLNATGVVGLRINQGGDETPEEVIQRVKDNAVIARQWDWALELWIDLKIFQQLHAIIPDLGVRVVADHFAHARVASASNQTSSTIDPYTIPGFTQVIDLVSRRLLFVKISAPYQNSKLYPYYQDLEAVARALIANGPDMVVWGSDWPHTISASSIDPADRMVPQNFRDVDDMAMILQTMQYASSKEQIQRMFVDNPRRLWKWYDSTT</sequence>
<dbReference type="Pfam" id="PF04909">
    <property type="entry name" value="Amidohydro_2"/>
    <property type="match status" value="1"/>
</dbReference>
<feature type="signal peptide" evidence="1">
    <location>
        <begin position="1"/>
        <end position="19"/>
    </location>
</feature>
<dbReference type="InterPro" id="IPR032466">
    <property type="entry name" value="Metal_Hydrolase"/>
</dbReference>
<keyword evidence="1" id="KW-0732">Signal</keyword>
<dbReference type="GO" id="GO:0016787">
    <property type="term" value="F:hydrolase activity"/>
    <property type="evidence" value="ECO:0007669"/>
    <property type="project" value="InterPro"/>
</dbReference>
<reference evidence="3 4" key="1">
    <citation type="submission" date="2016-04" db="EMBL/GenBank/DDBJ databases">
        <title>Draft genome of Fonsecaea erecta CBS 125763.</title>
        <authorList>
            <person name="Weiss V.A."/>
            <person name="Vicente V.A."/>
            <person name="Raittz R.T."/>
            <person name="Moreno L.F."/>
            <person name="De Souza E.M."/>
            <person name="Pedrosa F.O."/>
            <person name="Steffens M.B."/>
            <person name="Faoro H."/>
            <person name="Tadra-Sfeir M.Z."/>
            <person name="Najafzadeh M.J."/>
            <person name="Felipe M.S."/>
            <person name="Teixeira M."/>
            <person name="Sun J."/>
            <person name="Xi L."/>
            <person name="Gomes R."/>
            <person name="De Azevedo C.M."/>
            <person name="Salgado C.G."/>
            <person name="Da Silva M.B."/>
            <person name="Nascimento M.F."/>
            <person name="Queiroz-Telles F."/>
            <person name="Attili D.S."/>
            <person name="Gorbushina A."/>
        </authorList>
    </citation>
    <scope>NUCLEOTIDE SEQUENCE [LARGE SCALE GENOMIC DNA]</scope>
    <source>
        <strain evidence="3 4">CBS 125763</strain>
    </source>
</reference>
<dbReference type="OrthoDB" id="2135488at2759"/>
<dbReference type="RefSeq" id="XP_018689487.1">
    <property type="nucleotide sequence ID" value="XM_018840806.1"/>
</dbReference>
<feature type="domain" description="Amidohydrolase-related" evidence="2">
    <location>
        <begin position="26"/>
        <end position="312"/>
    </location>
</feature>
<dbReference type="InterPro" id="IPR006680">
    <property type="entry name" value="Amidohydro-rel"/>
</dbReference>
<evidence type="ECO:0000259" key="2">
    <source>
        <dbReference type="Pfam" id="PF04909"/>
    </source>
</evidence>
<keyword evidence="4" id="KW-1185">Reference proteome</keyword>
<proteinExistence type="predicted"/>
<dbReference type="AlphaFoldDB" id="A0A178Z8L2"/>
<dbReference type="InterPro" id="IPR052358">
    <property type="entry name" value="Aro_Compnd_Degr_Hydrolases"/>
</dbReference>
<gene>
    <name evidence="3" type="ORF">AYL99_09299</name>
</gene>